<feature type="domain" description="C3H1-type" evidence="3">
    <location>
        <begin position="16"/>
        <end position="46"/>
    </location>
</feature>
<keyword evidence="1" id="KW-0863">Zinc-finger</keyword>
<keyword evidence="5" id="KW-1185">Reference proteome</keyword>
<dbReference type="Pfam" id="PF20150">
    <property type="entry name" value="2EXR"/>
    <property type="match status" value="1"/>
</dbReference>
<protein>
    <recommendedName>
        <fullName evidence="3">C3H1-type domain-containing protein</fullName>
    </recommendedName>
</protein>
<feature type="compositionally biased region" description="Low complexity" evidence="2">
    <location>
        <begin position="304"/>
        <end position="315"/>
    </location>
</feature>
<feature type="compositionally biased region" description="Basic and acidic residues" evidence="2">
    <location>
        <begin position="110"/>
        <end position="120"/>
    </location>
</feature>
<keyword evidence="1" id="KW-0862">Zinc</keyword>
<feature type="zinc finger region" description="C3H1-type" evidence="1">
    <location>
        <begin position="16"/>
        <end position="46"/>
    </location>
</feature>
<sequence length="727" mass="80474">MDDKSFHNYRGSEPSEISTKLCVFFIKGYCRRGHRHGGCPDVHDPNARKDFVEAKKARAREAKRARDFETEKNKQKACREKQQRDYGAMVKAAKDEGADKLLAAGTAKSTKPEPVNKSKSADTTANALGSRNSSIRHSKSQCLTPVAEISQPVASETFVAAPKVPKKRYVERHKSAKRTLPILSPHDTAANTVEDLESTALDSSKSAITTTTSPAKVGTLYKPAQVSRYRELAPKQLAEPAKFFSSVTASVPKFNSASKYKQDREAAAKFQRLYHEKQQAGGKPATGAVLLSPPTPPSSDAEITTTNTSGNGLTGRPIFSYPSPPRLGTGAEPSTASMITIDGVVQRPQGKGIRNAHCRYFSAGNCRNHLCPFIHDYKHRHAVMEEQSNAKIARRKAAIALEASKRVIPVPHQVSIETSSAVAPFTACTNAASAGIPSELVAASTTVLEPMPVQKAWDHDEARAWANTNLRIKGSQIAYARLLAPYVIENRMSEIPYELLVGQPIPREEGESFRAFGGLAPELRNAIWDFAIVNAISETRKVRVEFMAIENRPYVISRSCAPALLHTCRDSRSRAMKHYNYAFRTPVPKPLGVYFNLSTDQLFINSRGPEDFKWVCLCIAPEDRHQIKHLELPAKDYIRNAEKFLRRLCTYFPFIETLTITAGDSTLDQMCVRRDLARKLTGCISLCKERWMRRSGLGAKCIPKVRVATVSALLANRWGIDDLQYCG</sequence>
<organism evidence="4 5">
    <name type="scientific">Diplocarpon rosae</name>
    <dbReference type="NCBI Taxonomy" id="946125"/>
    <lineage>
        <taxon>Eukaryota</taxon>
        <taxon>Fungi</taxon>
        <taxon>Dikarya</taxon>
        <taxon>Ascomycota</taxon>
        <taxon>Pezizomycotina</taxon>
        <taxon>Leotiomycetes</taxon>
        <taxon>Helotiales</taxon>
        <taxon>Drepanopezizaceae</taxon>
        <taxon>Diplocarpon</taxon>
    </lineage>
</organism>
<dbReference type="InterPro" id="IPR000571">
    <property type="entry name" value="Znf_CCCH"/>
</dbReference>
<dbReference type="AlphaFoldDB" id="A0AAD9T2K0"/>
<reference evidence="4" key="1">
    <citation type="submission" date="2023-06" db="EMBL/GenBank/DDBJ databases">
        <title>Draft genome of Marssonina rosae.</title>
        <authorList>
            <person name="Cheng Q."/>
        </authorList>
    </citation>
    <scope>NUCLEOTIDE SEQUENCE</scope>
    <source>
        <strain evidence="4">R4</strain>
    </source>
</reference>
<proteinExistence type="predicted"/>
<dbReference type="PANTHER" id="PTHR35910">
    <property type="entry name" value="2EXR DOMAIN-CONTAINING PROTEIN"/>
    <property type="match status" value="1"/>
</dbReference>
<feature type="region of interest" description="Disordered" evidence="2">
    <location>
        <begin position="293"/>
        <end position="334"/>
    </location>
</feature>
<dbReference type="Proteomes" id="UP001285354">
    <property type="component" value="Unassembled WGS sequence"/>
</dbReference>
<evidence type="ECO:0000313" key="4">
    <source>
        <dbReference type="EMBL" id="KAK2627155.1"/>
    </source>
</evidence>
<name>A0AAD9T2K0_9HELO</name>
<keyword evidence="1" id="KW-0479">Metal-binding</keyword>
<evidence type="ECO:0000256" key="1">
    <source>
        <dbReference type="PROSITE-ProRule" id="PRU00723"/>
    </source>
</evidence>
<dbReference type="GO" id="GO:0008270">
    <property type="term" value="F:zinc ion binding"/>
    <property type="evidence" value="ECO:0007669"/>
    <property type="project" value="UniProtKB-KW"/>
</dbReference>
<feature type="compositionally biased region" description="Polar residues" evidence="2">
    <location>
        <begin position="121"/>
        <end position="133"/>
    </location>
</feature>
<dbReference type="InterPro" id="IPR045518">
    <property type="entry name" value="2EXR"/>
</dbReference>
<evidence type="ECO:0000259" key="3">
    <source>
        <dbReference type="PROSITE" id="PS50103"/>
    </source>
</evidence>
<feature type="zinc finger region" description="C3H1-type" evidence="1">
    <location>
        <begin position="352"/>
        <end position="378"/>
    </location>
</feature>
<feature type="region of interest" description="Disordered" evidence="2">
    <location>
        <begin position="62"/>
        <end position="83"/>
    </location>
</feature>
<evidence type="ECO:0000256" key="2">
    <source>
        <dbReference type="SAM" id="MobiDB-lite"/>
    </source>
</evidence>
<feature type="region of interest" description="Disordered" evidence="2">
    <location>
        <begin position="104"/>
        <end position="139"/>
    </location>
</feature>
<dbReference type="EMBL" id="JAUBYV010000004">
    <property type="protein sequence ID" value="KAK2627155.1"/>
    <property type="molecule type" value="Genomic_DNA"/>
</dbReference>
<gene>
    <name evidence="4" type="ORF">QTJ16_003121</name>
</gene>
<evidence type="ECO:0000313" key="5">
    <source>
        <dbReference type="Proteomes" id="UP001285354"/>
    </source>
</evidence>
<dbReference type="PANTHER" id="PTHR35910:SF6">
    <property type="entry name" value="2EXR DOMAIN-CONTAINING PROTEIN"/>
    <property type="match status" value="1"/>
</dbReference>
<comment type="caution">
    <text evidence="4">The sequence shown here is derived from an EMBL/GenBank/DDBJ whole genome shotgun (WGS) entry which is preliminary data.</text>
</comment>
<dbReference type="PROSITE" id="PS50103">
    <property type="entry name" value="ZF_C3H1"/>
    <property type="match status" value="2"/>
</dbReference>
<feature type="domain" description="C3H1-type" evidence="3">
    <location>
        <begin position="352"/>
        <end position="378"/>
    </location>
</feature>
<accession>A0AAD9T2K0</accession>